<dbReference type="Gene3D" id="2.40.128.690">
    <property type="entry name" value="YycH protein, domain 3-like"/>
    <property type="match status" value="1"/>
</dbReference>
<protein>
    <submittedName>
        <fullName evidence="2">Two-component system regulatory protein YycI</fullName>
    </submittedName>
</protein>
<dbReference type="Proteomes" id="UP001597458">
    <property type="component" value="Unassembled WGS sequence"/>
</dbReference>
<gene>
    <name evidence="2" type="ORF">ACFSTF_04350</name>
</gene>
<dbReference type="InterPro" id="IPR018604">
    <property type="entry name" value="YycI-like"/>
</dbReference>
<sequence length="278" mass="32252">MNWSKTKTIFIICFLLLNIFLAYEFYQRQSEELTMDSPTQDITQTKNNVKIDTEIPKTPENVTFIIGEQQSFVKNDKNDLIDSLKSLQDTKDYSAQTIKVTNNGRTIEGTFEHPVDIPKQNKNYQQIIQKLIYKGNEYTYSSTDKDGNLHFIQVFDSTPVYIKDHNGFTFLNLKVKNHQIISYTQRYFVFTKTNKVDIINATGAYDNLIQNNILSGYKKNITLKKINLAYFNSIGNVDQNDTMVFFPTWHMQVKTEKDTHHYFVNAVSSEVQTLGNGE</sequence>
<dbReference type="Pfam" id="PF09648">
    <property type="entry name" value="YycI"/>
    <property type="match status" value="1"/>
</dbReference>
<accession>A0ABW5PNV9</accession>
<reference evidence="3" key="1">
    <citation type="journal article" date="2019" name="Int. J. Syst. Evol. Microbiol.">
        <title>The Global Catalogue of Microorganisms (GCM) 10K type strain sequencing project: providing services to taxonomists for standard genome sequencing and annotation.</title>
        <authorList>
            <consortium name="The Broad Institute Genomics Platform"/>
            <consortium name="The Broad Institute Genome Sequencing Center for Infectious Disease"/>
            <person name="Wu L."/>
            <person name="Ma J."/>
        </authorList>
    </citation>
    <scope>NUCLEOTIDE SEQUENCE [LARGE SCALE GENOMIC DNA]</scope>
    <source>
        <strain evidence="3">TISTR 2241</strain>
    </source>
</reference>
<dbReference type="RefSeq" id="WP_141191240.1">
    <property type="nucleotide sequence ID" value="NZ_JBHUMR010000007.1"/>
</dbReference>
<evidence type="ECO:0000259" key="1">
    <source>
        <dbReference type="Pfam" id="PF09648"/>
    </source>
</evidence>
<name>A0ABW5PNV9_9BACI</name>
<comment type="caution">
    <text evidence="2">The sequence shown here is derived from an EMBL/GenBank/DDBJ whole genome shotgun (WGS) entry which is preliminary data.</text>
</comment>
<feature type="domain" description="Regulatory protein YycH-like" evidence="1">
    <location>
        <begin position="46"/>
        <end position="267"/>
    </location>
</feature>
<proteinExistence type="predicted"/>
<dbReference type="EMBL" id="JBHUMR010000007">
    <property type="protein sequence ID" value="MFD2616543.1"/>
    <property type="molecule type" value="Genomic_DNA"/>
</dbReference>
<evidence type="ECO:0000313" key="3">
    <source>
        <dbReference type="Proteomes" id="UP001597458"/>
    </source>
</evidence>
<organism evidence="2 3">
    <name type="scientific">Terrilactibacillus laevilacticus</name>
    <dbReference type="NCBI Taxonomy" id="1380157"/>
    <lineage>
        <taxon>Bacteria</taxon>
        <taxon>Bacillati</taxon>
        <taxon>Bacillota</taxon>
        <taxon>Bacilli</taxon>
        <taxon>Bacillales</taxon>
        <taxon>Bacillaceae</taxon>
        <taxon>Terrilactibacillus</taxon>
    </lineage>
</organism>
<keyword evidence="3" id="KW-1185">Reference proteome</keyword>
<evidence type="ECO:0000313" key="2">
    <source>
        <dbReference type="EMBL" id="MFD2616543.1"/>
    </source>
</evidence>